<dbReference type="GO" id="GO:0051287">
    <property type="term" value="F:NAD binding"/>
    <property type="evidence" value="ECO:0007669"/>
    <property type="project" value="UniProtKB-ARBA"/>
</dbReference>
<comment type="similarity">
    <text evidence="6">Belongs to the NAD kinase family.</text>
</comment>
<dbReference type="GO" id="GO:0005524">
    <property type="term" value="F:ATP binding"/>
    <property type="evidence" value="ECO:0007669"/>
    <property type="project" value="UniProtKB-KW"/>
</dbReference>
<dbReference type="InterPro" id="IPR002504">
    <property type="entry name" value="NADK"/>
</dbReference>
<keyword evidence="4 6" id="KW-0520">NAD</keyword>
<protein>
    <recommendedName>
        <fullName evidence="6">NAD kinase</fullName>
        <ecNumber evidence="6">2.7.1.23</ecNumber>
    </recommendedName>
    <alternativeName>
        <fullName evidence="6">ATP-dependent NAD kinase</fullName>
    </alternativeName>
</protein>
<dbReference type="InterPro" id="IPR017438">
    <property type="entry name" value="ATP-NAD_kinase_N"/>
</dbReference>
<evidence type="ECO:0000256" key="1">
    <source>
        <dbReference type="ARBA" id="ARBA00022679"/>
    </source>
</evidence>
<dbReference type="HAMAP" id="MF_00361">
    <property type="entry name" value="NAD_kinase"/>
    <property type="match status" value="1"/>
</dbReference>
<gene>
    <name evidence="7" type="primary">ppnK</name>
    <name evidence="6" type="synonym">nadK</name>
    <name evidence="7" type="ORF">CD178_01203</name>
</gene>
<dbReference type="NCBIfam" id="NF003406">
    <property type="entry name" value="PRK04761.1"/>
    <property type="match status" value="1"/>
</dbReference>
<dbReference type="Pfam" id="PF01513">
    <property type="entry name" value="NAD_kinase"/>
    <property type="match status" value="1"/>
</dbReference>
<comment type="function">
    <text evidence="6">Involved in the regulation of the intracellular balance of NAD and NADP, and is a key enzyme in the biosynthesis of NADP. Catalyzes specifically the phosphorylation on 2'-hydroxyl of the adenosine moiety of NAD to yield NADP.</text>
</comment>
<dbReference type="AlphaFoldDB" id="A0A347WAV1"/>
<evidence type="ECO:0000256" key="5">
    <source>
        <dbReference type="ARBA" id="ARBA00047925"/>
    </source>
</evidence>
<dbReference type="EC" id="2.7.1.23" evidence="6"/>
<dbReference type="PANTHER" id="PTHR20275:SF0">
    <property type="entry name" value="NAD KINASE"/>
    <property type="match status" value="1"/>
</dbReference>
<dbReference type="GO" id="GO:0003951">
    <property type="term" value="F:NAD+ kinase activity"/>
    <property type="evidence" value="ECO:0007669"/>
    <property type="project" value="UniProtKB-UniRule"/>
</dbReference>
<feature type="active site" description="Proton acceptor" evidence="6">
    <location>
        <position position="56"/>
    </location>
</feature>
<evidence type="ECO:0000256" key="2">
    <source>
        <dbReference type="ARBA" id="ARBA00022777"/>
    </source>
</evidence>
<evidence type="ECO:0000313" key="7">
    <source>
        <dbReference type="EMBL" id="AXY21994.1"/>
    </source>
</evidence>
<dbReference type="Gene3D" id="2.60.200.30">
    <property type="entry name" value="Probable inorganic polyphosphate/atp-NAD kinase, domain 2"/>
    <property type="match status" value="1"/>
</dbReference>
<proteinExistence type="inferred from homology"/>
<dbReference type="GO" id="GO:0046872">
    <property type="term" value="F:metal ion binding"/>
    <property type="evidence" value="ECO:0007669"/>
    <property type="project" value="UniProtKB-UniRule"/>
</dbReference>
<feature type="binding site" evidence="6">
    <location>
        <begin position="126"/>
        <end position="127"/>
    </location>
    <ligand>
        <name>NAD(+)</name>
        <dbReference type="ChEBI" id="CHEBI:57540"/>
    </ligand>
</feature>
<comment type="catalytic activity">
    <reaction evidence="5 6">
        <text>NAD(+) + ATP = ADP + NADP(+) + H(+)</text>
        <dbReference type="Rhea" id="RHEA:18629"/>
        <dbReference type="ChEBI" id="CHEBI:15378"/>
        <dbReference type="ChEBI" id="CHEBI:30616"/>
        <dbReference type="ChEBI" id="CHEBI:57540"/>
        <dbReference type="ChEBI" id="CHEBI:58349"/>
        <dbReference type="ChEBI" id="CHEBI:456216"/>
        <dbReference type="EC" id="2.7.1.23"/>
    </reaction>
</comment>
<feature type="binding site" evidence="6">
    <location>
        <position position="164"/>
    </location>
    <ligand>
        <name>NAD(+)</name>
        <dbReference type="ChEBI" id="CHEBI:57540"/>
    </ligand>
</feature>
<keyword evidence="6" id="KW-0067">ATP-binding</keyword>
<feature type="binding site" evidence="6">
    <location>
        <position position="156"/>
    </location>
    <ligand>
        <name>NAD(+)</name>
        <dbReference type="ChEBI" id="CHEBI:57540"/>
    </ligand>
</feature>
<keyword evidence="8" id="KW-1185">Reference proteome</keyword>
<reference evidence="7 8" key="1">
    <citation type="submission" date="2017-08" db="EMBL/GenBank/DDBJ databases">
        <title>Complete genome sequence of Gluconacetobacter saccharivorans CV1 isolated from Fermented Vinegar.</title>
        <authorList>
            <person name="Kim S.-Y."/>
        </authorList>
    </citation>
    <scope>NUCLEOTIDE SEQUENCE [LARGE SCALE GENOMIC DNA]</scope>
    <source>
        <strain evidence="7 8">CV1</strain>
    </source>
</reference>
<dbReference type="KEGG" id="ksc:CD178_01203"/>
<keyword evidence="6" id="KW-0963">Cytoplasm</keyword>
<keyword evidence="2 6" id="KW-0418">Kinase</keyword>
<dbReference type="InterPro" id="IPR017437">
    <property type="entry name" value="ATP-NAD_kinase_PpnK-typ_C"/>
</dbReference>
<accession>A0A347WAV1</accession>
<feature type="binding site" evidence="6">
    <location>
        <begin position="167"/>
        <end position="172"/>
    </location>
    <ligand>
        <name>NAD(+)</name>
        <dbReference type="ChEBI" id="CHEBI:57540"/>
    </ligand>
</feature>
<feature type="binding site" evidence="6">
    <location>
        <begin position="56"/>
        <end position="57"/>
    </location>
    <ligand>
        <name>NAD(+)</name>
        <dbReference type="ChEBI" id="CHEBI:57540"/>
    </ligand>
</feature>
<keyword evidence="1 6" id="KW-0808">Transferase</keyword>
<evidence type="ECO:0000256" key="4">
    <source>
        <dbReference type="ARBA" id="ARBA00023027"/>
    </source>
</evidence>
<keyword evidence="3 6" id="KW-0521">NADP</keyword>
<dbReference type="GO" id="GO:0006741">
    <property type="term" value="P:NADP+ biosynthetic process"/>
    <property type="evidence" value="ECO:0007669"/>
    <property type="project" value="UniProtKB-UniRule"/>
</dbReference>
<organism evidence="7 8">
    <name type="scientific">Komagataeibacter saccharivorans</name>
    <dbReference type="NCBI Taxonomy" id="265959"/>
    <lineage>
        <taxon>Bacteria</taxon>
        <taxon>Pseudomonadati</taxon>
        <taxon>Pseudomonadota</taxon>
        <taxon>Alphaproteobacteria</taxon>
        <taxon>Acetobacterales</taxon>
        <taxon>Acetobacteraceae</taxon>
        <taxon>Komagataeibacter</taxon>
    </lineage>
</organism>
<evidence type="ECO:0000313" key="8">
    <source>
        <dbReference type="Proteomes" id="UP000264120"/>
    </source>
</evidence>
<comment type="subcellular location">
    <subcellularLocation>
        <location evidence="6">Cytoplasm</location>
    </subcellularLocation>
</comment>
<dbReference type="Pfam" id="PF20143">
    <property type="entry name" value="NAD_kinase_C"/>
    <property type="match status" value="1"/>
</dbReference>
<dbReference type="Gene3D" id="3.40.50.10330">
    <property type="entry name" value="Probable inorganic polyphosphate/atp-NAD kinase, domain 1"/>
    <property type="match status" value="1"/>
</dbReference>
<keyword evidence="6" id="KW-0547">Nucleotide-binding</keyword>
<dbReference type="InterPro" id="IPR016064">
    <property type="entry name" value="NAD/diacylglycerol_kinase_sf"/>
</dbReference>
<evidence type="ECO:0000256" key="6">
    <source>
        <dbReference type="HAMAP-Rule" id="MF_00361"/>
    </source>
</evidence>
<dbReference type="GO" id="GO:0005737">
    <property type="term" value="C:cytoplasm"/>
    <property type="evidence" value="ECO:0007669"/>
    <property type="project" value="UniProtKB-SubCell"/>
</dbReference>
<evidence type="ECO:0000256" key="3">
    <source>
        <dbReference type="ARBA" id="ARBA00022857"/>
    </source>
</evidence>
<dbReference type="PANTHER" id="PTHR20275">
    <property type="entry name" value="NAD KINASE"/>
    <property type="match status" value="1"/>
</dbReference>
<comment type="caution">
    <text evidence="6">Lacks conserved residue(s) required for the propagation of feature annotation.</text>
</comment>
<dbReference type="SUPFAM" id="SSF111331">
    <property type="entry name" value="NAD kinase/diacylglycerol kinase-like"/>
    <property type="match status" value="1"/>
</dbReference>
<comment type="cofactor">
    <cofactor evidence="6">
        <name>a divalent metal cation</name>
        <dbReference type="ChEBI" id="CHEBI:60240"/>
    </cofactor>
</comment>
<dbReference type="Proteomes" id="UP000264120">
    <property type="component" value="Chromosome"/>
</dbReference>
<dbReference type="EMBL" id="CP023036">
    <property type="protein sequence ID" value="AXY21994.1"/>
    <property type="molecule type" value="Genomic_DNA"/>
</dbReference>
<sequence length="267" mass="29134">MNDASYPDWTDGTLPTRLHFAAAPNESAELWLDRLVGQYGQCPPETADALICLGGDGFMLETLHTTLGRRLPVYGVNCGTVGFLMNPAVPDNLPQRLAAAQAATLHPLRMKATTRGGECIHALALNDVFLFRQTRQAAKIRIEVDDRVRMPELICDGVLIATPAGSTAYNLSAHGPIVPLSANLLPLTPISAFRPRRWRGALLPSTARVRFDILETDKRPVAAVADFTEVRDVVSVEISEARELHTTVLFDPGQSLSERIIAEQFTA</sequence>
<name>A0A347WAV1_9PROT</name>
<dbReference type="RefSeq" id="WP_110548232.1">
    <property type="nucleotide sequence ID" value="NZ_CP023036.1"/>
</dbReference>
<dbReference type="OrthoDB" id="9774737at2"/>
<dbReference type="GO" id="GO:0019674">
    <property type="term" value="P:NAD+ metabolic process"/>
    <property type="evidence" value="ECO:0007669"/>
    <property type="project" value="InterPro"/>
</dbReference>